<dbReference type="EMBL" id="CP008849">
    <property type="protein sequence ID" value="AIF98023.1"/>
    <property type="molecule type" value="Genomic_DNA"/>
</dbReference>
<feature type="region of interest" description="Disordered" evidence="1">
    <location>
        <begin position="497"/>
        <end position="551"/>
    </location>
</feature>
<dbReference type="Proteomes" id="UP000056090">
    <property type="component" value="Chromosome"/>
</dbReference>
<accession>A0A075NX46</accession>
<dbReference type="GeneID" id="78254199"/>
<dbReference type="AlphaFoldDB" id="A0A075NX46"/>
<protein>
    <recommendedName>
        <fullName evidence="2">Flagellar hook-length control protein-like C-terminal domain-containing protein</fullName>
    </recommendedName>
</protein>
<dbReference type="eggNOG" id="ENOG50314U2">
    <property type="taxonomic scope" value="Bacteria"/>
</dbReference>
<dbReference type="InterPro" id="IPR021136">
    <property type="entry name" value="Flagellar_hook_control-like_C"/>
</dbReference>
<gene>
    <name evidence="3" type="ORF">EP13_04550</name>
</gene>
<dbReference type="RefSeq" id="WP_044056233.1">
    <property type="nucleotide sequence ID" value="NZ_CBCSKJ010000001.1"/>
</dbReference>
<name>A0A075NX46_9ALTE</name>
<evidence type="ECO:0000313" key="4">
    <source>
        <dbReference type="Proteomes" id="UP000056090"/>
    </source>
</evidence>
<evidence type="ECO:0000256" key="1">
    <source>
        <dbReference type="SAM" id="MobiDB-lite"/>
    </source>
</evidence>
<organism evidence="3 4">
    <name type="scientific">Alteromonas australica</name>
    <dbReference type="NCBI Taxonomy" id="589873"/>
    <lineage>
        <taxon>Bacteria</taxon>
        <taxon>Pseudomonadati</taxon>
        <taxon>Pseudomonadota</taxon>
        <taxon>Gammaproteobacteria</taxon>
        <taxon>Alteromonadales</taxon>
        <taxon>Alteromonadaceae</taxon>
        <taxon>Alteromonas/Salinimonas group</taxon>
        <taxon>Alteromonas</taxon>
    </lineage>
</organism>
<evidence type="ECO:0000313" key="3">
    <source>
        <dbReference type="EMBL" id="AIF98023.1"/>
    </source>
</evidence>
<dbReference type="Gene3D" id="3.30.750.140">
    <property type="match status" value="1"/>
</dbReference>
<dbReference type="Pfam" id="PF02120">
    <property type="entry name" value="Flg_hook"/>
    <property type="match status" value="1"/>
</dbReference>
<feature type="compositionally biased region" description="Polar residues" evidence="1">
    <location>
        <begin position="497"/>
        <end position="546"/>
    </location>
</feature>
<reference evidence="3 4" key="1">
    <citation type="submission" date="2014-06" db="EMBL/GenBank/DDBJ databases">
        <title>Genomes of Alteromonas australica, a world apart.</title>
        <authorList>
            <person name="Gonzaga A."/>
            <person name="Lopez-Perez M."/>
            <person name="Rodriguez-Valera F."/>
        </authorList>
    </citation>
    <scope>NUCLEOTIDE SEQUENCE [LARGE SCALE GENOMIC DNA]</scope>
    <source>
        <strain evidence="3 4">H 17</strain>
    </source>
</reference>
<dbReference type="InterPro" id="IPR038610">
    <property type="entry name" value="FliK-like_C_sf"/>
</dbReference>
<evidence type="ECO:0000259" key="2">
    <source>
        <dbReference type="Pfam" id="PF02120"/>
    </source>
</evidence>
<proteinExistence type="predicted"/>
<sequence>MISQLSFILSQITQPSGQAASSTANVAGQLSLATRLATAAEVTIARLPENILAIKSHQQTVANIQLPPSLTLPKSAALQLAVLNQGANTSPTAIISTQNSGAQSAPQTPQQLALISKELASLIVKNTQVAATIPATVSSINDASLSLNLPKGGRISLPVERQNASNNPLLTEVFTPGKKVNISISGDGTNNIKVTVAPQEQTSSLRSQTTINSTLSLATKSKAGETSLQNLMMGALNHKGVAFNHSSTALPPTIERNIPAIAQGNTVQQASHLALQGNTLKSVSAVTNVLAKAPLPPSLQGVLQSNMANALLNTASFSEKALSNKVPNAQILTTPSPVDKTNNGAITEANIPGKSLSSTGNATQLKGSDIHQTILAVSRTLLSQSGSTQQALTQLLSVLNGQGSTSPTAHSETLSPHTQRFISQMKQHIDSLHAKVPVTRPNALPPHTEATITPAHSEVPTTELTDEAAPTNAKALPQERSVKHTLGQLANLLLSSVNKPKPQVSQGSPGQAQYDTSKMSDALSSGSQAKNSVADTHSENSTSTPNHPDMVKQDANLASRIQSMLLSPALLATPTTLNSPIAASNFVQGLVALLQVSLAGRALQRQPSLKAQIDLPDSVISRTLGATTNTQGATSRVAQDFANLDSRTNILNNLKTLLANHQQHKVSQVESRIQGQDNFYYILPSVSQHAAAPELLIQREPDHHGAKGKEKGKQSLWHVTMKLDIGEIGEVLAKSKIKGDTITLDLYASNQTIVARIGDTLPYLKQRLAELGLEVASSSFQQGSIPTTLSTRPHSIFETRV</sequence>
<dbReference type="KEGG" id="aal:EP13_04550"/>
<feature type="region of interest" description="Disordered" evidence="1">
    <location>
        <begin position="439"/>
        <end position="479"/>
    </location>
</feature>
<feature type="domain" description="Flagellar hook-length control protein-like C-terminal" evidence="2">
    <location>
        <begin position="708"/>
        <end position="784"/>
    </location>
</feature>
<keyword evidence="4" id="KW-1185">Reference proteome</keyword>